<evidence type="ECO:0000259" key="3">
    <source>
        <dbReference type="Pfam" id="PF26303"/>
    </source>
</evidence>
<dbReference type="AlphaFoldDB" id="A0A1W1BKZ9"/>
<evidence type="ECO:0000313" key="4">
    <source>
        <dbReference type="EMBL" id="SFV54177.1"/>
    </source>
</evidence>
<sequence>MNKHIKKISNYVMIGGMSAMVIATLTGCGSDAPKEEPKAEKPSIQKEGATVTIKESFDKDSNKTTYKIIDEVPSVTSRVILVDVNGTERILSKAEIDKLVAEEEKKVDAGTSNLTKNPDEVKESGGLGLAGTLMASMAAGMLGAALMNKLSNNQNYQNNRRASYSSPSTYSRSQNSFAKARANNAAAKAAGATKRSGFGKRPATKSFSSTRSSGFGG</sequence>
<evidence type="ECO:0000256" key="1">
    <source>
        <dbReference type="SAM" id="MobiDB-lite"/>
    </source>
</evidence>
<feature type="transmembrane region" description="Helical" evidence="2">
    <location>
        <begin position="12"/>
        <end position="32"/>
    </location>
</feature>
<feature type="transmembrane region" description="Helical" evidence="2">
    <location>
        <begin position="127"/>
        <end position="147"/>
    </location>
</feature>
<keyword evidence="2" id="KW-0472">Membrane</keyword>
<dbReference type="Pfam" id="PF26303">
    <property type="entry name" value="UPF0323"/>
    <property type="match status" value="1"/>
</dbReference>
<dbReference type="PROSITE" id="PS51257">
    <property type="entry name" value="PROKAR_LIPOPROTEIN"/>
    <property type="match status" value="1"/>
</dbReference>
<dbReference type="NCBIfam" id="NF003146">
    <property type="entry name" value="PRK04081.1"/>
    <property type="match status" value="1"/>
</dbReference>
<reference evidence="4" key="1">
    <citation type="submission" date="2016-10" db="EMBL/GenBank/DDBJ databases">
        <authorList>
            <person name="de Groot N.N."/>
        </authorList>
    </citation>
    <scope>NUCLEOTIDE SEQUENCE</scope>
</reference>
<organism evidence="4">
    <name type="scientific">hydrothermal vent metagenome</name>
    <dbReference type="NCBI Taxonomy" id="652676"/>
    <lineage>
        <taxon>unclassified sequences</taxon>
        <taxon>metagenomes</taxon>
        <taxon>ecological metagenomes</taxon>
    </lineage>
</organism>
<keyword evidence="2" id="KW-1133">Transmembrane helix</keyword>
<evidence type="ECO:0000256" key="2">
    <source>
        <dbReference type="SAM" id="Phobius"/>
    </source>
</evidence>
<feature type="domain" description="UPF0323" evidence="3">
    <location>
        <begin position="61"/>
        <end position="180"/>
    </location>
</feature>
<proteinExistence type="predicted"/>
<feature type="compositionally biased region" description="Low complexity" evidence="1">
    <location>
        <begin position="206"/>
        <end position="217"/>
    </location>
</feature>
<feature type="compositionally biased region" description="Low complexity" evidence="1">
    <location>
        <begin position="157"/>
        <end position="192"/>
    </location>
</feature>
<keyword evidence="4" id="KW-0966">Cell projection</keyword>
<keyword evidence="4" id="KW-0282">Flagellum</keyword>
<accession>A0A1W1BKZ9</accession>
<feature type="region of interest" description="Disordered" evidence="1">
    <location>
        <begin position="157"/>
        <end position="217"/>
    </location>
</feature>
<keyword evidence="4" id="KW-0969">Cilium</keyword>
<dbReference type="EMBL" id="FPHN01000031">
    <property type="protein sequence ID" value="SFV54177.1"/>
    <property type="molecule type" value="Genomic_DNA"/>
</dbReference>
<gene>
    <name evidence="4" type="ORF">MNB_SV-14-820</name>
</gene>
<dbReference type="InterPro" id="IPR059092">
    <property type="entry name" value="UPF0323_dom"/>
</dbReference>
<protein>
    <submittedName>
        <fullName evidence="4">Putative flagellar motility protein</fullName>
    </submittedName>
</protein>
<name>A0A1W1BKZ9_9ZZZZ</name>
<keyword evidence="2" id="KW-0812">Transmembrane</keyword>